<evidence type="ECO:0000313" key="2">
    <source>
        <dbReference type="Proteomes" id="UP001501411"/>
    </source>
</evidence>
<dbReference type="Gene3D" id="2.120.10.30">
    <property type="entry name" value="TolB, C-terminal domain"/>
    <property type="match status" value="1"/>
</dbReference>
<evidence type="ECO:0008006" key="3">
    <source>
        <dbReference type="Google" id="ProtNLM"/>
    </source>
</evidence>
<accession>A0ABP9CGR5</accession>
<dbReference type="EMBL" id="BAABIQ010000044">
    <property type="protein sequence ID" value="GAA4808582.1"/>
    <property type="molecule type" value="Genomic_DNA"/>
</dbReference>
<reference evidence="2" key="1">
    <citation type="journal article" date="2019" name="Int. J. Syst. Evol. Microbiol.">
        <title>The Global Catalogue of Microorganisms (GCM) 10K type strain sequencing project: providing services to taxonomists for standard genome sequencing and annotation.</title>
        <authorList>
            <consortium name="The Broad Institute Genomics Platform"/>
            <consortium name="The Broad Institute Genome Sequencing Center for Infectious Disease"/>
            <person name="Wu L."/>
            <person name="Ma J."/>
        </authorList>
    </citation>
    <scope>NUCLEOTIDE SEQUENCE [LARGE SCALE GENOMIC DNA]</scope>
    <source>
        <strain evidence="2">JCM 18200</strain>
    </source>
</reference>
<organism evidence="1 2">
    <name type="scientific">Olivibacter ginsenosidimutans</name>
    <dbReference type="NCBI Taxonomy" id="1176537"/>
    <lineage>
        <taxon>Bacteria</taxon>
        <taxon>Pseudomonadati</taxon>
        <taxon>Bacteroidota</taxon>
        <taxon>Sphingobacteriia</taxon>
        <taxon>Sphingobacteriales</taxon>
        <taxon>Sphingobacteriaceae</taxon>
        <taxon>Olivibacter</taxon>
    </lineage>
</organism>
<dbReference type="RefSeq" id="WP_345235334.1">
    <property type="nucleotide sequence ID" value="NZ_BAABIQ010000044.1"/>
</dbReference>
<dbReference type="SUPFAM" id="SSF82171">
    <property type="entry name" value="DPP6 N-terminal domain-like"/>
    <property type="match status" value="1"/>
</dbReference>
<keyword evidence="2" id="KW-1185">Reference proteome</keyword>
<name>A0ABP9CGR5_9SPHI</name>
<gene>
    <name evidence="1" type="ORF">GCM10023231_42330</name>
</gene>
<proteinExistence type="predicted"/>
<comment type="caution">
    <text evidence="1">The sequence shown here is derived from an EMBL/GenBank/DDBJ whole genome shotgun (WGS) entry which is preliminary data.</text>
</comment>
<dbReference type="Proteomes" id="UP001501411">
    <property type="component" value="Unassembled WGS sequence"/>
</dbReference>
<protein>
    <recommendedName>
        <fullName evidence="3">Bacterial surface antigen (D15) domain-containing protein</fullName>
    </recommendedName>
</protein>
<dbReference type="InterPro" id="IPR011042">
    <property type="entry name" value="6-blade_b-propeller_TolB-like"/>
</dbReference>
<sequence length="950" mass="109500">MKPKKTNKELSISILYLFILFLTPLIGKTQVFDHEQNPPRVKWRQIQTTSFQLIFPSEFESEAQRLANILSEAIPRISKTLGKKPRKISIILQNRDVVSNGFVQLAPRRSEFSTTPPQQTDYQDWLNSLAVHELRHVVQFDKLTGYLGPPLFEQLALAIFGITLPPWFYEGDAVGIETALSPAGRGRLPSFERPFRTNTLSGKKYSYQKDYLGSLKSVTPGYYPLGYFMTTKIRRDYGQQALEQLMNRMAKKPFRPYNFSSSLKQLTGYNTRDWHRRTVDELDSLWREQATKTAPIDYPLFPSTGPSEIVDFLLPTPLPNGEILALQRSNLSVPKLVLLTDGKQPKEVIKTGIQTEPHFSYGGGKLTWDELRYNKRFLKETYQVINVYDLKQKKYQQLTSKTRLFSPTLSADGTKIAAVEVDLSNQCFLLILDSESGQEKQRVIIPPHVLLQTPAFNPDGTKVIATALSQRGTNLMEIDLQQQQHQLLLSWQAQQVERPIYTPIGIVFKAHYNGIDNLFLLHDQHIQQLTNVPYGANNPSWDEHTHRLYFNNYQANGYLISSLTTDTIHMRQLSDSSDHFIGYFKPLLAQETPLDTLSPQPEKTFASRAYKDVAHLFNFHSISPVGDDLSSIDNFDLGLQLMSDNLLNTFSTQIGFNYNQNISRADYFVAASWKRWFPKITLQYRNQAQLSSITYQNKPNERVPFRWREHYTEIKTTIPLTFNRLNTVYNTGFALGTSYTTRYQLSLKNLSLPNFSTLRFPLLAQYYFNRNSRKSLLDLAPKWGQNINLIYRSLTFDKRLSGDLFSVKSTFYFPGLRNNHSLQLRFNAQQRSGDYRLTNDIPMVSGYDQLRPTRVNNTLFVDYKFPIIYPDLAIGPLAFIKRLKGGFFADFENFAQHNNTAPRTFGLELRADMNLLRFYLPNFDAGVRTIYVNEPNSKKVVFTYGVTYTY</sequence>
<evidence type="ECO:0000313" key="1">
    <source>
        <dbReference type="EMBL" id="GAA4808582.1"/>
    </source>
</evidence>